<evidence type="ECO:0000313" key="2">
    <source>
        <dbReference type="Proteomes" id="UP000265703"/>
    </source>
</evidence>
<keyword evidence="2" id="KW-1185">Reference proteome</keyword>
<dbReference type="Proteomes" id="UP000265703">
    <property type="component" value="Unassembled WGS sequence"/>
</dbReference>
<protein>
    <submittedName>
        <fullName evidence="1">Uncharacterized protein</fullName>
    </submittedName>
</protein>
<dbReference type="AlphaFoldDB" id="A0A397S5E9"/>
<accession>A0A397S5E9</accession>
<dbReference type="STRING" id="658196.A0A397S5E9"/>
<name>A0A397S5E9_9GLOM</name>
<proteinExistence type="predicted"/>
<gene>
    <name evidence="1" type="ORF">C1645_744382</name>
</gene>
<evidence type="ECO:0000313" key="1">
    <source>
        <dbReference type="EMBL" id="RIA81623.1"/>
    </source>
</evidence>
<dbReference type="OrthoDB" id="2304782at2759"/>
<sequence length="298" mass="33588">MILFQESKSVPVAETFSPNQVKKILVEIGFNEDDVESWNESIEVPLGVSSTLFITRIAIISGLSFPYVNLYQELEGICMYGGKIPQCVQDKIHSISTKEILGGKGEVGDCIPKKVLAYTYNYRKNERKLKVISQIRDKFGDTRKFLYRGINSHNMNATFVEGFMDVRGRGSLRKEFGTGLYATPNIDYAIEYAGRNGTLIIFDWSNPDRNLNIKHLDDLEEWKSTVKGWICIDVDNKPGPPIHRADILEGFISSNYDSISACHDPIPSENIQVVGRTDSAINAFAERLFAVVYLKSEK</sequence>
<reference evidence="1 2" key="1">
    <citation type="submission" date="2018-06" db="EMBL/GenBank/DDBJ databases">
        <title>Comparative genomics reveals the genomic features of Rhizophagus irregularis, R. cerebriforme, R. diaphanum and Gigaspora rosea, and their symbiotic lifestyle signature.</title>
        <authorList>
            <person name="Morin E."/>
            <person name="San Clemente H."/>
            <person name="Chen E.C.H."/>
            <person name="De La Providencia I."/>
            <person name="Hainaut M."/>
            <person name="Kuo A."/>
            <person name="Kohler A."/>
            <person name="Murat C."/>
            <person name="Tang N."/>
            <person name="Roy S."/>
            <person name="Loubradou J."/>
            <person name="Henrissat B."/>
            <person name="Grigoriev I.V."/>
            <person name="Corradi N."/>
            <person name="Roux C."/>
            <person name="Martin F.M."/>
        </authorList>
    </citation>
    <scope>NUCLEOTIDE SEQUENCE [LARGE SCALE GENOMIC DNA]</scope>
    <source>
        <strain evidence="1 2">DAOM 227022</strain>
    </source>
</reference>
<organism evidence="1 2">
    <name type="scientific">Glomus cerebriforme</name>
    <dbReference type="NCBI Taxonomy" id="658196"/>
    <lineage>
        <taxon>Eukaryota</taxon>
        <taxon>Fungi</taxon>
        <taxon>Fungi incertae sedis</taxon>
        <taxon>Mucoromycota</taxon>
        <taxon>Glomeromycotina</taxon>
        <taxon>Glomeromycetes</taxon>
        <taxon>Glomerales</taxon>
        <taxon>Glomeraceae</taxon>
        <taxon>Glomus</taxon>
    </lineage>
</organism>
<comment type="caution">
    <text evidence="1">The sequence shown here is derived from an EMBL/GenBank/DDBJ whole genome shotgun (WGS) entry which is preliminary data.</text>
</comment>
<dbReference type="EMBL" id="QKYT01000768">
    <property type="protein sequence ID" value="RIA81623.1"/>
    <property type="molecule type" value="Genomic_DNA"/>
</dbReference>